<evidence type="ECO:0000256" key="2">
    <source>
        <dbReference type="SAM" id="SignalP"/>
    </source>
</evidence>
<protein>
    <submittedName>
        <fullName evidence="4">SGNH hydrolase-type esterase domain-containing protein</fullName>
    </submittedName>
</protein>
<dbReference type="Gene3D" id="3.40.50.1110">
    <property type="entry name" value="SGNH hydrolase"/>
    <property type="match status" value="1"/>
</dbReference>
<dbReference type="InterPro" id="IPR036514">
    <property type="entry name" value="SGNH_hydro_sf"/>
</dbReference>
<feature type="domain" description="Sialate O-acetylesterase" evidence="3">
    <location>
        <begin position="19"/>
        <end position="251"/>
    </location>
</feature>
<evidence type="ECO:0000313" key="4">
    <source>
        <dbReference type="EMBL" id="PWA60140.1"/>
    </source>
</evidence>
<name>A0A2U1MFU7_ARTAN</name>
<dbReference type="PANTHER" id="PTHR31988">
    <property type="entry name" value="ESTERASE, PUTATIVE (DUF303)-RELATED"/>
    <property type="match status" value="1"/>
</dbReference>
<evidence type="ECO:0000256" key="1">
    <source>
        <dbReference type="ARBA" id="ARBA00022801"/>
    </source>
</evidence>
<dbReference type="OrthoDB" id="42638at2759"/>
<accession>A0A2U1MFU7</accession>
<sequence length="265" mass="28428">MLAFVCLILHLVNAANAGKNIIILAGQSNMSGRGGVLNNTWDGVVPVQSQPNHLVLRLSANLTWVEARDPLHKDIDVHATCGLGPGMSFANSVLQRAPRMGPLGLVPCAVGGPLGTKISEWGKGGFLYKQLLRRARVARRGGGVIRGILWFQGESDTVSIVDATMYKRRLANLFNNLRADLRSPLLPIIQVALASGQGPYVETVRKAQLGTKLLKVKCVDAKGLPLLQDKLHLSTPAQVQLGHMLADAFLKLEPLASLGNHVPSP</sequence>
<dbReference type="SUPFAM" id="SSF52266">
    <property type="entry name" value="SGNH hydrolase"/>
    <property type="match status" value="1"/>
</dbReference>
<gene>
    <name evidence="4" type="ORF">CTI12_AA384520</name>
</gene>
<dbReference type="GO" id="GO:0016787">
    <property type="term" value="F:hydrolase activity"/>
    <property type="evidence" value="ECO:0007669"/>
    <property type="project" value="UniProtKB-KW"/>
</dbReference>
<keyword evidence="2" id="KW-0732">Signal</keyword>
<feature type="chain" id="PRO_5015526488" evidence="2">
    <location>
        <begin position="18"/>
        <end position="265"/>
    </location>
</feature>
<evidence type="ECO:0000259" key="3">
    <source>
        <dbReference type="Pfam" id="PF03629"/>
    </source>
</evidence>
<comment type="caution">
    <text evidence="4">The sequence shown here is derived from an EMBL/GenBank/DDBJ whole genome shotgun (WGS) entry which is preliminary data.</text>
</comment>
<dbReference type="InterPro" id="IPR052940">
    <property type="entry name" value="Carb_Esterase_6"/>
</dbReference>
<dbReference type="PANTHER" id="PTHR31988:SF26">
    <property type="entry name" value="SGNH HYDROLASE-TYPE ESTERASE DOMAIN-CONTAINING PROTEIN-RELATED"/>
    <property type="match status" value="1"/>
</dbReference>
<keyword evidence="1 4" id="KW-0378">Hydrolase</keyword>
<keyword evidence="5" id="KW-1185">Reference proteome</keyword>
<dbReference type="InterPro" id="IPR005181">
    <property type="entry name" value="SASA"/>
</dbReference>
<reference evidence="4 5" key="1">
    <citation type="journal article" date="2018" name="Mol. Plant">
        <title>The genome of Artemisia annua provides insight into the evolution of Asteraceae family and artemisinin biosynthesis.</title>
        <authorList>
            <person name="Shen Q."/>
            <person name="Zhang L."/>
            <person name="Liao Z."/>
            <person name="Wang S."/>
            <person name="Yan T."/>
            <person name="Shi P."/>
            <person name="Liu M."/>
            <person name="Fu X."/>
            <person name="Pan Q."/>
            <person name="Wang Y."/>
            <person name="Lv Z."/>
            <person name="Lu X."/>
            <person name="Zhang F."/>
            <person name="Jiang W."/>
            <person name="Ma Y."/>
            <person name="Chen M."/>
            <person name="Hao X."/>
            <person name="Li L."/>
            <person name="Tang Y."/>
            <person name="Lv G."/>
            <person name="Zhou Y."/>
            <person name="Sun X."/>
            <person name="Brodelius P.E."/>
            <person name="Rose J.K.C."/>
            <person name="Tang K."/>
        </authorList>
    </citation>
    <scope>NUCLEOTIDE SEQUENCE [LARGE SCALE GENOMIC DNA]</scope>
    <source>
        <strain evidence="5">cv. Huhao1</strain>
        <tissue evidence="4">Leaf</tissue>
    </source>
</reference>
<dbReference type="EMBL" id="PKPP01005433">
    <property type="protein sequence ID" value="PWA60140.1"/>
    <property type="molecule type" value="Genomic_DNA"/>
</dbReference>
<organism evidence="4 5">
    <name type="scientific">Artemisia annua</name>
    <name type="common">Sweet wormwood</name>
    <dbReference type="NCBI Taxonomy" id="35608"/>
    <lineage>
        <taxon>Eukaryota</taxon>
        <taxon>Viridiplantae</taxon>
        <taxon>Streptophyta</taxon>
        <taxon>Embryophyta</taxon>
        <taxon>Tracheophyta</taxon>
        <taxon>Spermatophyta</taxon>
        <taxon>Magnoliopsida</taxon>
        <taxon>eudicotyledons</taxon>
        <taxon>Gunneridae</taxon>
        <taxon>Pentapetalae</taxon>
        <taxon>asterids</taxon>
        <taxon>campanulids</taxon>
        <taxon>Asterales</taxon>
        <taxon>Asteraceae</taxon>
        <taxon>Asteroideae</taxon>
        <taxon>Anthemideae</taxon>
        <taxon>Artemisiinae</taxon>
        <taxon>Artemisia</taxon>
    </lineage>
</organism>
<proteinExistence type="predicted"/>
<feature type="signal peptide" evidence="2">
    <location>
        <begin position="1"/>
        <end position="17"/>
    </location>
</feature>
<dbReference type="Pfam" id="PF03629">
    <property type="entry name" value="SASA"/>
    <property type="match status" value="1"/>
</dbReference>
<dbReference type="Proteomes" id="UP000245207">
    <property type="component" value="Unassembled WGS sequence"/>
</dbReference>
<evidence type="ECO:0000313" key="5">
    <source>
        <dbReference type="Proteomes" id="UP000245207"/>
    </source>
</evidence>
<dbReference type="AlphaFoldDB" id="A0A2U1MFU7"/>